<feature type="compositionally biased region" description="Polar residues" evidence="1">
    <location>
        <begin position="33"/>
        <end position="45"/>
    </location>
</feature>
<feature type="region of interest" description="Disordered" evidence="1">
    <location>
        <begin position="26"/>
        <end position="52"/>
    </location>
</feature>
<reference evidence="2" key="2">
    <citation type="journal article" date="2015" name="Data Brief">
        <title>Shoot transcriptome of the giant reed, Arundo donax.</title>
        <authorList>
            <person name="Barrero R.A."/>
            <person name="Guerrero F.D."/>
            <person name="Moolhuijzen P."/>
            <person name="Goolsby J.A."/>
            <person name="Tidwell J."/>
            <person name="Bellgard S.E."/>
            <person name="Bellgard M.I."/>
        </authorList>
    </citation>
    <scope>NUCLEOTIDE SEQUENCE</scope>
    <source>
        <tissue evidence="2">Shoot tissue taken approximately 20 cm above the soil surface</tissue>
    </source>
</reference>
<reference evidence="2" key="1">
    <citation type="submission" date="2014-09" db="EMBL/GenBank/DDBJ databases">
        <authorList>
            <person name="Magalhaes I.L.F."/>
            <person name="Oliveira U."/>
            <person name="Santos F.R."/>
            <person name="Vidigal T.H.D.A."/>
            <person name="Brescovit A.D."/>
            <person name="Santos A.J."/>
        </authorList>
    </citation>
    <scope>NUCLEOTIDE SEQUENCE</scope>
    <source>
        <tissue evidence="2">Shoot tissue taken approximately 20 cm above the soil surface</tissue>
    </source>
</reference>
<sequence>MLFAAELSGRAGLLGGWRGWVKGAGVARADSTGGASPPQNASTLPQPREDPHWRRTLEERGSEVELLLMALSWR</sequence>
<name>A0A0A9U2J1_ARUDO</name>
<dbReference type="AlphaFoldDB" id="A0A0A9U2J1"/>
<organism evidence="2">
    <name type="scientific">Arundo donax</name>
    <name type="common">Giant reed</name>
    <name type="synonym">Donax arundinaceus</name>
    <dbReference type="NCBI Taxonomy" id="35708"/>
    <lineage>
        <taxon>Eukaryota</taxon>
        <taxon>Viridiplantae</taxon>
        <taxon>Streptophyta</taxon>
        <taxon>Embryophyta</taxon>
        <taxon>Tracheophyta</taxon>
        <taxon>Spermatophyta</taxon>
        <taxon>Magnoliopsida</taxon>
        <taxon>Liliopsida</taxon>
        <taxon>Poales</taxon>
        <taxon>Poaceae</taxon>
        <taxon>PACMAD clade</taxon>
        <taxon>Arundinoideae</taxon>
        <taxon>Arundineae</taxon>
        <taxon>Arundo</taxon>
    </lineage>
</organism>
<evidence type="ECO:0000313" key="2">
    <source>
        <dbReference type="EMBL" id="JAD15551.1"/>
    </source>
</evidence>
<dbReference type="EMBL" id="GBRH01282344">
    <property type="protein sequence ID" value="JAD15551.1"/>
    <property type="molecule type" value="Transcribed_RNA"/>
</dbReference>
<evidence type="ECO:0000256" key="1">
    <source>
        <dbReference type="SAM" id="MobiDB-lite"/>
    </source>
</evidence>
<accession>A0A0A9U2J1</accession>
<protein>
    <submittedName>
        <fullName evidence="2">Uncharacterized protein</fullName>
    </submittedName>
</protein>
<proteinExistence type="predicted"/>